<evidence type="ECO:0000256" key="2">
    <source>
        <dbReference type="ARBA" id="ARBA00004713"/>
    </source>
</evidence>
<keyword evidence="7 15" id="KW-0808">Transferase</keyword>
<dbReference type="InterPro" id="IPR011009">
    <property type="entry name" value="Kinase-like_dom_sf"/>
</dbReference>
<name>A0A1M4VRD9_9GAMM</name>
<evidence type="ECO:0000256" key="14">
    <source>
        <dbReference type="ARBA" id="ARBA00034417"/>
    </source>
</evidence>
<keyword evidence="5 15" id="KW-1003">Cell membrane</keyword>
<evidence type="ECO:0000256" key="3">
    <source>
        <dbReference type="ARBA" id="ARBA00010327"/>
    </source>
</evidence>
<evidence type="ECO:0000256" key="12">
    <source>
        <dbReference type="ARBA" id="ARBA00023136"/>
    </source>
</evidence>
<keyword evidence="10 15" id="KW-0067">ATP-binding</keyword>
<dbReference type="GO" id="GO:0005886">
    <property type="term" value="C:plasma membrane"/>
    <property type="evidence" value="ECO:0007669"/>
    <property type="project" value="UniProtKB-SubCell"/>
</dbReference>
<comment type="catalytic activity">
    <reaction evidence="14 15">
        <text>an alpha-Kdo-(2-&gt;6)-lipid IVA + ATP = a 4-O-phospho-alpha-Kdo-(2-&gt;6)-lipid IVA + ADP + H(+)</text>
        <dbReference type="Rhea" id="RHEA:74271"/>
        <dbReference type="ChEBI" id="CHEBI:15378"/>
        <dbReference type="ChEBI" id="CHEBI:30616"/>
        <dbReference type="ChEBI" id="CHEBI:176428"/>
        <dbReference type="ChEBI" id="CHEBI:193140"/>
        <dbReference type="ChEBI" id="CHEBI:456216"/>
        <dbReference type="EC" id="2.7.1.166"/>
    </reaction>
</comment>
<evidence type="ECO:0000256" key="1">
    <source>
        <dbReference type="ARBA" id="ARBA00004515"/>
    </source>
</evidence>
<organism evidence="16 17">
    <name type="scientific">Modicisalibacter ilicicola DSM 19980</name>
    <dbReference type="NCBI Taxonomy" id="1121942"/>
    <lineage>
        <taxon>Bacteria</taxon>
        <taxon>Pseudomonadati</taxon>
        <taxon>Pseudomonadota</taxon>
        <taxon>Gammaproteobacteria</taxon>
        <taxon>Oceanospirillales</taxon>
        <taxon>Halomonadaceae</taxon>
        <taxon>Modicisalibacter</taxon>
    </lineage>
</organism>
<dbReference type="GO" id="GO:0016773">
    <property type="term" value="F:phosphotransferase activity, alcohol group as acceptor"/>
    <property type="evidence" value="ECO:0007669"/>
    <property type="project" value="UniProtKB-UniRule"/>
</dbReference>
<evidence type="ECO:0000256" key="13">
    <source>
        <dbReference type="ARBA" id="ARBA00029511"/>
    </source>
</evidence>
<evidence type="ECO:0000256" key="11">
    <source>
        <dbReference type="ARBA" id="ARBA00022985"/>
    </source>
</evidence>
<comment type="subcellular location">
    <subcellularLocation>
        <location evidence="1 15">Cell inner membrane</location>
        <topology evidence="1 15">Peripheral membrane protein</topology>
        <orientation evidence="1 15">Cytoplasmic side</orientation>
    </subcellularLocation>
</comment>
<keyword evidence="6 15" id="KW-0997">Cell inner membrane</keyword>
<dbReference type="SUPFAM" id="SSF56112">
    <property type="entry name" value="Protein kinase-like (PK-like)"/>
    <property type="match status" value="1"/>
</dbReference>
<evidence type="ECO:0000313" key="16">
    <source>
        <dbReference type="EMBL" id="SHE71624.1"/>
    </source>
</evidence>
<accession>A0A1M4VRD9</accession>
<dbReference type="STRING" id="1121942.SAMN02745148_00941"/>
<evidence type="ECO:0000256" key="7">
    <source>
        <dbReference type="ARBA" id="ARBA00022679"/>
    </source>
</evidence>
<proteinExistence type="inferred from homology"/>
<keyword evidence="9 15" id="KW-0418">Kinase</keyword>
<feature type="active site" evidence="15">
    <location>
        <position position="179"/>
    </location>
</feature>
<comment type="pathway">
    <text evidence="2 15">Bacterial outer membrane biogenesis; LPS core biosynthesis.</text>
</comment>
<evidence type="ECO:0000256" key="15">
    <source>
        <dbReference type="HAMAP-Rule" id="MF_00521"/>
    </source>
</evidence>
<dbReference type="AlphaFoldDB" id="A0A1M4VRD9"/>
<dbReference type="Gene3D" id="1.10.510.10">
    <property type="entry name" value="Transferase(Phosphotransferase) domain 1"/>
    <property type="match status" value="1"/>
</dbReference>
<dbReference type="InterPro" id="IPR022826">
    <property type="entry name" value="KDO_kinase"/>
</dbReference>
<reference evidence="16 17" key="1">
    <citation type="submission" date="2016-11" db="EMBL/GenBank/DDBJ databases">
        <authorList>
            <person name="Jaros S."/>
            <person name="Januszkiewicz K."/>
            <person name="Wedrychowicz H."/>
        </authorList>
    </citation>
    <scope>NUCLEOTIDE SEQUENCE [LARGE SCALE GENOMIC DNA]</scope>
    <source>
        <strain evidence="16 17">DSM 19980</strain>
    </source>
</reference>
<dbReference type="GO" id="GO:0009244">
    <property type="term" value="P:lipopolysaccharide core region biosynthetic process"/>
    <property type="evidence" value="ECO:0007669"/>
    <property type="project" value="UniProtKB-UniRule"/>
</dbReference>
<evidence type="ECO:0000256" key="10">
    <source>
        <dbReference type="ARBA" id="ARBA00022840"/>
    </source>
</evidence>
<protein>
    <recommendedName>
        <fullName evidence="13 15">3-deoxy-D-manno-octulosonic acid kinase</fullName>
        <shortName evidence="15">Kdo kinase</shortName>
        <ecNumber evidence="4 15">2.7.1.166</ecNumber>
    </recommendedName>
</protein>
<dbReference type="OrthoDB" id="6854449at2"/>
<keyword evidence="17" id="KW-1185">Reference proteome</keyword>
<dbReference type="EC" id="2.7.1.166" evidence="4 15"/>
<gene>
    <name evidence="15" type="primary">kdkA</name>
    <name evidence="16" type="ORF">SAMN02745148_00941</name>
</gene>
<evidence type="ECO:0000256" key="4">
    <source>
        <dbReference type="ARBA" id="ARBA00011988"/>
    </source>
</evidence>
<dbReference type="NCBIfam" id="NF002475">
    <property type="entry name" value="PRK01723.1"/>
    <property type="match status" value="1"/>
</dbReference>
<evidence type="ECO:0000256" key="9">
    <source>
        <dbReference type="ARBA" id="ARBA00022777"/>
    </source>
</evidence>
<sequence>MRLATLQSGKEFILYDAGILWDANGTRQIKPDPAWFTAAFWQARGAVIGQAPGRGSSLFVDAAGLAAGDRQWVLRGYRRGGFAARLSDSRYLWLGLERTRAFRELRLTALLHEEGLPVPQPIAGLVRRHGPSYEAALLTVRLIGARTLAELLPEADAALLERVGTTIRRFHRAGLDHVDLNARNLLVTADGRVWLIDLDRCRLRRPGRWQQANLARLERSLARFSPDDARTGWRPLWQGYHQS</sequence>
<keyword evidence="12 15" id="KW-0472">Membrane</keyword>
<evidence type="ECO:0000256" key="8">
    <source>
        <dbReference type="ARBA" id="ARBA00022741"/>
    </source>
</evidence>
<evidence type="ECO:0000313" key="17">
    <source>
        <dbReference type="Proteomes" id="UP000184346"/>
    </source>
</evidence>
<evidence type="ECO:0000256" key="6">
    <source>
        <dbReference type="ARBA" id="ARBA00022519"/>
    </source>
</evidence>
<dbReference type="UniPathway" id="UPA00958"/>
<dbReference type="RefSeq" id="WP_072820239.1">
    <property type="nucleotide sequence ID" value="NZ_FQUJ01000004.1"/>
</dbReference>
<dbReference type="Pfam" id="PF06293">
    <property type="entry name" value="Kdo"/>
    <property type="match status" value="1"/>
</dbReference>
<keyword evidence="8 15" id="KW-0547">Nucleotide-binding</keyword>
<comment type="function">
    <text evidence="15">Catalyzes the ATP-dependent phosphorylation of the 3-deoxy-D-manno-octulosonic acid (Kdo) residue in Kdo-lipid IV(A) at the 4-OH position.</text>
</comment>
<keyword evidence="11 15" id="KW-0448">Lipopolysaccharide biosynthesis</keyword>
<dbReference type="HAMAP" id="MF_00521">
    <property type="entry name" value="KDO_kinase"/>
    <property type="match status" value="1"/>
</dbReference>
<dbReference type="EMBL" id="FQUJ01000004">
    <property type="protein sequence ID" value="SHE71624.1"/>
    <property type="molecule type" value="Genomic_DNA"/>
</dbReference>
<dbReference type="GO" id="GO:0005524">
    <property type="term" value="F:ATP binding"/>
    <property type="evidence" value="ECO:0007669"/>
    <property type="project" value="UniProtKB-UniRule"/>
</dbReference>
<dbReference type="GO" id="GO:0016301">
    <property type="term" value="F:kinase activity"/>
    <property type="evidence" value="ECO:0007669"/>
    <property type="project" value="UniProtKB-KW"/>
</dbReference>
<comment type="similarity">
    <text evidence="3 15">Belongs to the protein kinase superfamily. KdkA/RfaP family.</text>
</comment>
<evidence type="ECO:0000256" key="5">
    <source>
        <dbReference type="ARBA" id="ARBA00022475"/>
    </source>
</evidence>
<dbReference type="Proteomes" id="UP000184346">
    <property type="component" value="Unassembled WGS sequence"/>
</dbReference>